<accession>A0ABT0LDN8</accession>
<dbReference type="EMBL" id="JAKIKS010000044">
    <property type="protein sequence ID" value="MCL1125256.1"/>
    <property type="molecule type" value="Genomic_DNA"/>
</dbReference>
<keyword evidence="2" id="KW-1185">Reference proteome</keyword>
<protein>
    <recommendedName>
        <fullName evidence="3">Outer membrane protein beta-barrel domain-containing protein</fullName>
    </recommendedName>
</protein>
<dbReference type="InterPro" id="IPR011250">
    <property type="entry name" value="OMP/PagP_B-barrel"/>
</dbReference>
<dbReference type="Proteomes" id="UP001203423">
    <property type="component" value="Unassembled WGS sequence"/>
</dbReference>
<reference evidence="1 2" key="1">
    <citation type="submission" date="2022-01" db="EMBL/GenBank/DDBJ databases">
        <title>Whole genome-based taxonomy of the Shewanellaceae.</title>
        <authorList>
            <person name="Martin-Rodriguez A.J."/>
        </authorList>
    </citation>
    <scope>NUCLEOTIDE SEQUENCE [LARGE SCALE GENOMIC DNA]</scope>
    <source>
        <strain evidence="1 2">DSM 17177</strain>
    </source>
</reference>
<gene>
    <name evidence="1" type="ORF">L2764_12415</name>
</gene>
<dbReference type="SUPFAM" id="SSF56925">
    <property type="entry name" value="OMPA-like"/>
    <property type="match status" value="1"/>
</dbReference>
<organism evidence="1 2">
    <name type="scientific">Shewanella surugensis</name>
    <dbReference type="NCBI Taxonomy" id="212020"/>
    <lineage>
        <taxon>Bacteria</taxon>
        <taxon>Pseudomonadati</taxon>
        <taxon>Pseudomonadota</taxon>
        <taxon>Gammaproteobacteria</taxon>
        <taxon>Alteromonadales</taxon>
        <taxon>Shewanellaceae</taxon>
        <taxon>Shewanella</taxon>
    </lineage>
</organism>
<evidence type="ECO:0008006" key="3">
    <source>
        <dbReference type="Google" id="ProtNLM"/>
    </source>
</evidence>
<sequence length="168" mass="18680">MGYSYGFNSLSTESGSLSDIQDIDTSGEAFNVNVLFDNQYNSLFKPYVDYTLLYHSDRKFNIFGTGLQFDFPIENSALSFYLSGGVGYGMSSWSHIPISGYLVNSAQSTSFVGTLKSGMAYQLTERFSLGLSLRYDFYDLDAKVVDNNYASENNVTNIAGREHTLSDN</sequence>
<evidence type="ECO:0000313" key="1">
    <source>
        <dbReference type="EMBL" id="MCL1125256.1"/>
    </source>
</evidence>
<dbReference type="Gene3D" id="2.40.160.20">
    <property type="match status" value="1"/>
</dbReference>
<proteinExistence type="predicted"/>
<comment type="caution">
    <text evidence="1">The sequence shown here is derived from an EMBL/GenBank/DDBJ whole genome shotgun (WGS) entry which is preliminary data.</text>
</comment>
<evidence type="ECO:0000313" key="2">
    <source>
        <dbReference type="Proteomes" id="UP001203423"/>
    </source>
</evidence>
<dbReference type="RefSeq" id="WP_248940572.1">
    <property type="nucleotide sequence ID" value="NZ_JAKIKS010000044.1"/>
</dbReference>
<name>A0ABT0LDN8_9GAMM</name>